<protein>
    <submittedName>
        <fullName evidence="2">Predicted gene 8439</fullName>
    </submittedName>
</protein>
<dbReference type="GeneTree" id="ENSGT00860000135841"/>
<name>A0A8C6GUZ0_MUSSI</name>
<evidence type="ECO:0000256" key="1">
    <source>
        <dbReference type="SAM" id="MobiDB-lite"/>
    </source>
</evidence>
<reference evidence="2" key="2">
    <citation type="submission" date="2025-09" db="UniProtKB">
        <authorList>
            <consortium name="Ensembl"/>
        </authorList>
    </citation>
    <scope>IDENTIFICATION</scope>
</reference>
<organism evidence="2 3">
    <name type="scientific">Mus spicilegus</name>
    <name type="common">Mound-building mouse</name>
    <dbReference type="NCBI Taxonomy" id="10103"/>
    <lineage>
        <taxon>Eukaryota</taxon>
        <taxon>Metazoa</taxon>
        <taxon>Chordata</taxon>
        <taxon>Craniata</taxon>
        <taxon>Vertebrata</taxon>
        <taxon>Euteleostomi</taxon>
        <taxon>Mammalia</taxon>
        <taxon>Eutheria</taxon>
        <taxon>Euarchontoglires</taxon>
        <taxon>Glires</taxon>
        <taxon>Rodentia</taxon>
        <taxon>Myomorpha</taxon>
        <taxon>Muroidea</taxon>
        <taxon>Muridae</taxon>
        <taxon>Murinae</taxon>
        <taxon>Mus</taxon>
        <taxon>Mus</taxon>
    </lineage>
</organism>
<accession>A0A8C6GUZ0</accession>
<feature type="region of interest" description="Disordered" evidence="1">
    <location>
        <begin position="33"/>
        <end position="56"/>
    </location>
</feature>
<keyword evidence="3" id="KW-1185">Reference proteome</keyword>
<evidence type="ECO:0000313" key="2">
    <source>
        <dbReference type="Ensembl" id="ENSMSIP00000011776.1"/>
    </source>
</evidence>
<evidence type="ECO:0000313" key="3">
    <source>
        <dbReference type="Proteomes" id="UP000694415"/>
    </source>
</evidence>
<reference evidence="2" key="1">
    <citation type="submission" date="2025-08" db="UniProtKB">
        <authorList>
            <consortium name="Ensembl"/>
        </authorList>
    </citation>
    <scope>IDENTIFICATION</scope>
</reference>
<dbReference type="Proteomes" id="UP000694415">
    <property type="component" value="Unplaced"/>
</dbReference>
<dbReference type="AlphaFoldDB" id="A0A8C6GUZ0"/>
<sequence>MLTPELLLRPLFSPPVVESVSWTKAIATQDDLSLTPRTQGERRVLTPRRWPLTTTTQTPVQRGCRCAQDHTAKLLVGWQAFKPFPQEPHQPLAPFL</sequence>
<feature type="compositionally biased region" description="Low complexity" evidence="1">
    <location>
        <begin position="47"/>
        <end position="56"/>
    </location>
</feature>
<proteinExistence type="predicted"/>
<dbReference type="Ensembl" id="ENSMSIT00000014939.1">
    <property type="protein sequence ID" value="ENSMSIP00000011776.1"/>
    <property type="gene ID" value="ENSMSIG00000010277.1"/>
</dbReference>